<comment type="caution">
    <text evidence="1">The sequence shown here is derived from an EMBL/GenBank/DDBJ whole genome shotgun (WGS) entry which is preliminary data.</text>
</comment>
<dbReference type="EMBL" id="NRRL01000122">
    <property type="protein sequence ID" value="MBK1670845.1"/>
    <property type="molecule type" value="Genomic_DNA"/>
</dbReference>
<proteinExistence type="predicted"/>
<protein>
    <recommendedName>
        <fullName evidence="3">PepSY domain-containing protein</fullName>
    </recommendedName>
</protein>
<gene>
    <name evidence="1" type="ORF">CKO28_22775</name>
</gene>
<name>A0ABS1DK16_9PROT</name>
<dbReference type="Proteomes" id="UP001296873">
    <property type="component" value="Unassembled WGS sequence"/>
</dbReference>
<reference evidence="1 2" key="1">
    <citation type="journal article" date="2020" name="Microorganisms">
        <title>Osmotic Adaptation and Compatible Solute Biosynthesis of Phototrophic Bacteria as Revealed from Genome Analyses.</title>
        <authorList>
            <person name="Imhoff J.F."/>
            <person name="Rahn T."/>
            <person name="Kunzel S."/>
            <person name="Keller A."/>
            <person name="Neulinger S.C."/>
        </authorList>
    </citation>
    <scope>NUCLEOTIDE SEQUENCE [LARGE SCALE GENOMIC DNA]</scope>
    <source>
        <strain evidence="1 2">DSM 9895</strain>
    </source>
</reference>
<sequence length="201" mass="21949">MGGGYGMMGRGQGMGPGMMGPGYGMQQGWMGQQRGMGPGYGPQGHGYGQGQADPEWHQRMHEWMQNWSAQRGYNNGYQMPPGMMGPGYQMGPGMMGPGQTGPGMMMPRQRMGPGMMGPGYGMGPGVMYGPEYGIQRFPEREVTTDDVRAVLEQRVARNPNLKVGKVEEHEDRIVAEVVTKDGSLVSRFEVDPETGRWIPAN</sequence>
<evidence type="ECO:0008006" key="3">
    <source>
        <dbReference type="Google" id="ProtNLM"/>
    </source>
</evidence>
<organism evidence="1 2">
    <name type="scientific">Rhodovibrio sodomensis</name>
    <dbReference type="NCBI Taxonomy" id="1088"/>
    <lineage>
        <taxon>Bacteria</taxon>
        <taxon>Pseudomonadati</taxon>
        <taxon>Pseudomonadota</taxon>
        <taxon>Alphaproteobacteria</taxon>
        <taxon>Rhodospirillales</taxon>
        <taxon>Rhodovibrionaceae</taxon>
        <taxon>Rhodovibrio</taxon>
    </lineage>
</organism>
<evidence type="ECO:0000313" key="1">
    <source>
        <dbReference type="EMBL" id="MBK1670845.1"/>
    </source>
</evidence>
<evidence type="ECO:0000313" key="2">
    <source>
        <dbReference type="Proteomes" id="UP001296873"/>
    </source>
</evidence>
<accession>A0ABS1DK16</accession>
<keyword evidence="2" id="KW-1185">Reference proteome</keyword>